<dbReference type="EMBL" id="NGKC01000003">
    <property type="protein sequence ID" value="RSU13304.1"/>
    <property type="molecule type" value="Genomic_DNA"/>
</dbReference>
<dbReference type="GO" id="GO:0003677">
    <property type="term" value="F:DNA binding"/>
    <property type="evidence" value="ECO:0007669"/>
    <property type="project" value="InterPro"/>
</dbReference>
<dbReference type="Pfam" id="PF02498">
    <property type="entry name" value="Bro-N"/>
    <property type="match status" value="1"/>
</dbReference>
<reference evidence="2 3" key="1">
    <citation type="submission" date="2017-05" db="EMBL/GenBank/DDBJ databases">
        <title>Vagococcus spp. assemblies.</title>
        <authorList>
            <person name="Gulvik C.A."/>
        </authorList>
    </citation>
    <scope>NUCLEOTIDE SEQUENCE [LARGE SCALE GENOMIC DNA]</scope>
    <source>
        <strain evidence="2 3">LMG 24798</strain>
    </source>
</reference>
<dbReference type="InterPro" id="IPR003497">
    <property type="entry name" value="BRO_N_domain"/>
</dbReference>
<dbReference type="OrthoDB" id="9812611at2"/>
<dbReference type="InterPro" id="IPR005039">
    <property type="entry name" value="Ant_C"/>
</dbReference>
<dbReference type="RefSeq" id="WP_126812576.1">
    <property type="nucleotide sequence ID" value="NZ_NGKC01000003.1"/>
</dbReference>
<evidence type="ECO:0000313" key="3">
    <source>
        <dbReference type="Proteomes" id="UP000286773"/>
    </source>
</evidence>
<gene>
    <name evidence="2" type="ORF">CBF27_03740</name>
</gene>
<dbReference type="AlphaFoldDB" id="A0A430AZ34"/>
<comment type="caution">
    <text evidence="2">The sequence shown here is derived from an EMBL/GenBank/DDBJ whole genome shotgun (WGS) entry which is preliminary data.</text>
</comment>
<dbReference type="PROSITE" id="PS51750">
    <property type="entry name" value="BRO_N"/>
    <property type="match status" value="1"/>
</dbReference>
<feature type="domain" description="Bro-N" evidence="1">
    <location>
        <begin position="1"/>
        <end position="109"/>
    </location>
</feature>
<dbReference type="SMART" id="SM01040">
    <property type="entry name" value="Bro-N"/>
    <property type="match status" value="1"/>
</dbReference>
<sequence length="264" mass="30161">MKLEVYKNPEFGSIRTALVNEQIYFVGKDVAESLGYSNTKDALLTHVDKEDKTILQRSENTTFAIPNRGLTIINESGLYSLILSSKMPKAKEFKHWVTSEVLPSIRKHGLYATDELLNDPDLAIAAFTALKKEREKAKALEETIAIQNQQIVEMKPKASYYDLVLNCKDLVAISVIAKDYGWSAKRMNSYLKEKGVQFKQSSIWLLYQKYAQMGYTSTKTHSYNGNDGTIHTRPHTYWTQKGRLFIYSLLKEDGIFPIIEKEEA</sequence>
<keyword evidence="3" id="KW-1185">Reference proteome</keyword>
<organism evidence="2 3">
    <name type="scientific">Vagococcus acidifermentans</name>
    <dbReference type="NCBI Taxonomy" id="564710"/>
    <lineage>
        <taxon>Bacteria</taxon>
        <taxon>Bacillati</taxon>
        <taxon>Bacillota</taxon>
        <taxon>Bacilli</taxon>
        <taxon>Lactobacillales</taxon>
        <taxon>Enterococcaceae</taxon>
        <taxon>Vagococcus</taxon>
    </lineage>
</organism>
<dbReference type="PANTHER" id="PTHR36180">
    <property type="entry name" value="DNA-BINDING PROTEIN-RELATED-RELATED"/>
    <property type="match status" value="1"/>
</dbReference>
<dbReference type="PANTHER" id="PTHR36180:SF2">
    <property type="entry name" value="BRO FAMILY PROTEIN"/>
    <property type="match status" value="1"/>
</dbReference>
<evidence type="ECO:0000313" key="2">
    <source>
        <dbReference type="EMBL" id="RSU13304.1"/>
    </source>
</evidence>
<accession>A0A430AZ34</accession>
<dbReference type="Proteomes" id="UP000286773">
    <property type="component" value="Unassembled WGS sequence"/>
</dbReference>
<dbReference type="Pfam" id="PF03374">
    <property type="entry name" value="ANT"/>
    <property type="match status" value="1"/>
</dbReference>
<protein>
    <submittedName>
        <fullName evidence="2">Phage antirepressor</fullName>
    </submittedName>
</protein>
<proteinExistence type="predicted"/>
<name>A0A430AZ34_9ENTE</name>
<evidence type="ECO:0000259" key="1">
    <source>
        <dbReference type="PROSITE" id="PS51750"/>
    </source>
</evidence>